<dbReference type="RefSeq" id="WP_085493489.1">
    <property type="nucleotide sequence ID" value="NZ_FXAZ01000001.1"/>
</dbReference>
<dbReference type="FunFam" id="1.10.3730.20:FF:000001">
    <property type="entry name" value="Quaternary ammonium compound resistance transporter SugE"/>
    <property type="match status" value="1"/>
</dbReference>
<dbReference type="GO" id="GO:0022857">
    <property type="term" value="F:transmembrane transporter activity"/>
    <property type="evidence" value="ECO:0007669"/>
    <property type="project" value="InterPro"/>
</dbReference>
<dbReference type="PANTHER" id="PTHR30561:SF1">
    <property type="entry name" value="MULTIDRUG TRANSPORTER EMRE"/>
    <property type="match status" value="1"/>
</dbReference>
<dbReference type="Pfam" id="PF00893">
    <property type="entry name" value="Multi_Drug_Res"/>
    <property type="match status" value="1"/>
</dbReference>
<evidence type="ECO:0000256" key="8">
    <source>
        <dbReference type="SAM" id="Phobius"/>
    </source>
</evidence>
<accession>A0A1X7J9S3</accession>
<keyword evidence="10" id="KW-1185">Reference proteome</keyword>
<dbReference type="STRING" id="1852522.SAMN06295960_1337"/>
<feature type="transmembrane region" description="Helical" evidence="8">
    <location>
        <begin position="58"/>
        <end position="79"/>
    </location>
</feature>
<dbReference type="Gene3D" id="1.10.3730.20">
    <property type="match status" value="1"/>
</dbReference>
<dbReference type="InterPro" id="IPR037185">
    <property type="entry name" value="EmrE-like"/>
</dbReference>
<dbReference type="EMBL" id="FXAZ01000001">
    <property type="protein sequence ID" value="SMG23741.1"/>
    <property type="molecule type" value="Genomic_DNA"/>
</dbReference>
<gene>
    <name evidence="9" type="ORF">SAMN06295960_1337</name>
</gene>
<dbReference type="Proteomes" id="UP000193834">
    <property type="component" value="Unassembled WGS sequence"/>
</dbReference>
<evidence type="ECO:0000256" key="3">
    <source>
        <dbReference type="ARBA" id="ARBA00022475"/>
    </source>
</evidence>
<evidence type="ECO:0000256" key="6">
    <source>
        <dbReference type="ARBA" id="ARBA00023136"/>
    </source>
</evidence>
<comment type="subcellular location">
    <subcellularLocation>
        <location evidence="1 7">Cell membrane</location>
        <topology evidence="1 7">Multi-pass membrane protein</topology>
    </subcellularLocation>
</comment>
<dbReference type="InterPro" id="IPR000390">
    <property type="entry name" value="Small_drug/metabolite_transptr"/>
</dbReference>
<dbReference type="SUPFAM" id="SSF103481">
    <property type="entry name" value="Multidrug resistance efflux transporter EmrE"/>
    <property type="match status" value="1"/>
</dbReference>
<evidence type="ECO:0000313" key="10">
    <source>
        <dbReference type="Proteomes" id="UP000193834"/>
    </source>
</evidence>
<keyword evidence="2" id="KW-0813">Transport</keyword>
<evidence type="ECO:0000256" key="4">
    <source>
        <dbReference type="ARBA" id="ARBA00022692"/>
    </source>
</evidence>
<feature type="transmembrane region" description="Helical" evidence="8">
    <location>
        <begin position="27"/>
        <end position="51"/>
    </location>
</feature>
<keyword evidence="3" id="KW-1003">Cell membrane</keyword>
<dbReference type="GO" id="GO:0005886">
    <property type="term" value="C:plasma membrane"/>
    <property type="evidence" value="ECO:0007669"/>
    <property type="project" value="UniProtKB-SubCell"/>
</dbReference>
<evidence type="ECO:0000313" key="9">
    <source>
        <dbReference type="EMBL" id="SMG23741.1"/>
    </source>
</evidence>
<sequence>MSGAVFLTISIIFEAFGTTMMKLSHGFTVLGPSLGVALGFLVSFTSLSFALKTIPLSIAYATWSGVGTALSVAIGVLAFNESLNLFKIIAIVLIIVGITIMNRAKNDHQASSSLVEANRI</sequence>
<evidence type="ECO:0000256" key="1">
    <source>
        <dbReference type="ARBA" id="ARBA00004651"/>
    </source>
</evidence>
<protein>
    <submittedName>
        <fullName evidence="9">Multidrug resistance protein EbrB</fullName>
    </submittedName>
</protein>
<dbReference type="OrthoDB" id="21828at2"/>
<name>A0A1X7J9S3_9BACL</name>
<comment type="similarity">
    <text evidence="7">Belongs to the drug/metabolite transporter (DMT) superfamily. Small multidrug resistance (SMR) (TC 2.A.7.1) family.</text>
</comment>
<organism evidence="9 10">
    <name type="scientific">Paenibacillus aquistagni</name>
    <dbReference type="NCBI Taxonomy" id="1852522"/>
    <lineage>
        <taxon>Bacteria</taxon>
        <taxon>Bacillati</taxon>
        <taxon>Bacillota</taxon>
        <taxon>Bacilli</taxon>
        <taxon>Bacillales</taxon>
        <taxon>Paenibacillaceae</taxon>
        <taxon>Paenibacillus</taxon>
    </lineage>
</organism>
<dbReference type="AlphaFoldDB" id="A0A1X7J9S3"/>
<dbReference type="InterPro" id="IPR045324">
    <property type="entry name" value="Small_multidrug_res"/>
</dbReference>
<dbReference type="PANTHER" id="PTHR30561">
    <property type="entry name" value="SMR FAMILY PROTON-DEPENDENT DRUG EFFLUX TRANSPORTER SUGE"/>
    <property type="match status" value="1"/>
</dbReference>
<keyword evidence="4 7" id="KW-0812">Transmembrane</keyword>
<keyword evidence="5 8" id="KW-1133">Transmembrane helix</keyword>
<reference evidence="9 10" key="1">
    <citation type="submission" date="2017-04" db="EMBL/GenBank/DDBJ databases">
        <authorList>
            <person name="Afonso C.L."/>
            <person name="Miller P.J."/>
            <person name="Scott M.A."/>
            <person name="Spackman E."/>
            <person name="Goraichik I."/>
            <person name="Dimitrov K.M."/>
            <person name="Suarez D.L."/>
            <person name="Swayne D.E."/>
        </authorList>
    </citation>
    <scope>NUCLEOTIDE SEQUENCE [LARGE SCALE GENOMIC DNA]</scope>
    <source>
        <strain evidence="9 10">11</strain>
    </source>
</reference>
<evidence type="ECO:0000256" key="7">
    <source>
        <dbReference type="RuleBase" id="RU003942"/>
    </source>
</evidence>
<evidence type="ECO:0000256" key="2">
    <source>
        <dbReference type="ARBA" id="ARBA00022448"/>
    </source>
</evidence>
<keyword evidence="6 8" id="KW-0472">Membrane</keyword>
<evidence type="ECO:0000256" key="5">
    <source>
        <dbReference type="ARBA" id="ARBA00022989"/>
    </source>
</evidence>
<feature type="transmembrane region" description="Helical" evidence="8">
    <location>
        <begin position="85"/>
        <end position="104"/>
    </location>
</feature>
<proteinExistence type="inferred from homology"/>